<accession>A0A0F7SP10</accession>
<feature type="compositionally biased region" description="Pro residues" evidence="5">
    <location>
        <begin position="575"/>
        <end position="584"/>
    </location>
</feature>
<dbReference type="Gene3D" id="1.25.10.10">
    <property type="entry name" value="Leucine-rich Repeat Variant"/>
    <property type="match status" value="1"/>
</dbReference>
<feature type="coiled-coil region" evidence="4">
    <location>
        <begin position="867"/>
        <end position="901"/>
    </location>
</feature>
<feature type="region of interest" description="Disordered" evidence="5">
    <location>
        <begin position="480"/>
        <end position="522"/>
    </location>
</feature>
<dbReference type="SUPFAM" id="SSF48371">
    <property type="entry name" value="ARM repeat"/>
    <property type="match status" value="1"/>
</dbReference>
<feature type="compositionally biased region" description="Low complexity" evidence="5">
    <location>
        <begin position="651"/>
        <end position="677"/>
    </location>
</feature>
<evidence type="ECO:0000256" key="1">
    <source>
        <dbReference type="ARBA" id="ARBA00004555"/>
    </source>
</evidence>
<feature type="compositionally biased region" description="Basic residues" evidence="5">
    <location>
        <begin position="632"/>
        <end position="647"/>
    </location>
</feature>
<dbReference type="InterPro" id="IPR011989">
    <property type="entry name" value="ARM-like"/>
</dbReference>
<comment type="subcellular location">
    <subcellularLocation>
        <location evidence="1">Golgi apparatus</location>
    </subcellularLocation>
</comment>
<evidence type="ECO:0000259" key="6">
    <source>
        <dbReference type="Pfam" id="PF04869"/>
    </source>
</evidence>
<feature type="region of interest" description="Disordered" evidence="5">
    <location>
        <begin position="568"/>
        <end position="599"/>
    </location>
</feature>
<sequence length="986" mass="107691">MDLFSRSFLTNATAAYSALQGNLAATQTPNDTITKLVDRLANATLAEDRRASLLALKALARDLKQDVGFQAFDQIKQVLTSPDVHQDIEIAKACLETLTLLCESDDVQATAADHPNPPQRSQNQQDVGLVLTVQFLAEPEPLHALLALLSVQHFYVRFFTLQLIQVLLQNSPEKVQEYVLTSPGGVRTVMECLEERREVLRNEALLLLHNLIVTNADLQKIVAFEGAFERLFDIVDNEGGIEGGVVVQDCLAAIGTLLRFNSSNQNYFRELSQIARLPPLLMFPSPNPSLSSPAPDNFALQFWPEQKLVNASLVVGLVKLILGSGGSGLGTNQLAMLNSGMTRCLIELGMASNAPILLKAQAFSALSAILHHSPPNQALLSALRTTPLLTLPPEDPTQSVGYTRLSLRPATSILISLAINGEEDPAEEVGLTTTGSVGGGWKGPGLKLRKAAVAVWTAYLSGGLDGSRDTKEQILRGLQTVGSQPQTTLGSQDLPPPPKAGSEYHEQTSGEANEEEEESAESLLLAALSEFPADGEFYDPYRPTFASLIWQRLLTNSEIAKKVAREISFSSTPPSERPPPPPPSVQAAQEKTDDEDEDDRVSLVQVVVGNLMMALREHAEALNREAAAHAAARAHSKSKSRPIHRRLSSIGDGESAANGDDAGANDAAARNGAEGENQVMKARDWDRAMVGWLSLLSVWLWDSPGTVREFLSEGASVQVLIQPITQPSGIDPLLQGLAAFLLGVCYEFNRDPGEITRSTLHPILHGRIGPDQFVSRMARFREDPRFRAIGPTDSVDEDEMLVGVEVDTSAAVGGLGLEKEDIGDWWFDWEFVEFWKNNYYTIQRSINSAPESGSKQNELDADTASLIASLRNQLSIQQTELADAQNELATARKEIEHERTVTQEEIASLSLSVSTLTASLRAADEKNTENTKEQEDLLVLLEELSVKRKKDKERLKTLGETVSEDDDEDEDDDDEEDLDGEQEEEE</sequence>
<feature type="compositionally biased region" description="Acidic residues" evidence="5">
    <location>
        <begin position="962"/>
        <end position="986"/>
    </location>
</feature>
<dbReference type="AlphaFoldDB" id="A0A0F7SP10"/>
<dbReference type="GO" id="GO:0006888">
    <property type="term" value="P:endoplasmic reticulum to Golgi vesicle-mediated transport"/>
    <property type="evidence" value="ECO:0007669"/>
    <property type="project" value="TreeGrafter"/>
</dbReference>
<name>A0A0F7SP10_PHARH</name>
<dbReference type="GO" id="GO:0012507">
    <property type="term" value="C:ER to Golgi transport vesicle membrane"/>
    <property type="evidence" value="ECO:0007669"/>
    <property type="project" value="TreeGrafter"/>
</dbReference>
<keyword evidence="3 4" id="KW-0175">Coiled coil</keyword>
<dbReference type="InterPro" id="IPR006953">
    <property type="entry name" value="Vesicle_Uso1_P115_head"/>
</dbReference>
<keyword evidence="2" id="KW-0333">Golgi apparatus</keyword>
<dbReference type="Pfam" id="PF04871">
    <property type="entry name" value="Uso1_p115_C"/>
    <property type="match status" value="1"/>
</dbReference>
<dbReference type="GO" id="GO:0005795">
    <property type="term" value="C:Golgi stack"/>
    <property type="evidence" value="ECO:0007669"/>
    <property type="project" value="TreeGrafter"/>
</dbReference>
<dbReference type="InterPro" id="IPR024095">
    <property type="entry name" value="Vesicle_P115"/>
</dbReference>
<dbReference type="EMBL" id="LN483345">
    <property type="protein sequence ID" value="CDZ98747.1"/>
    <property type="molecule type" value="Genomic_DNA"/>
</dbReference>
<evidence type="ECO:0000256" key="5">
    <source>
        <dbReference type="SAM" id="MobiDB-lite"/>
    </source>
</evidence>
<evidence type="ECO:0000259" key="7">
    <source>
        <dbReference type="Pfam" id="PF04871"/>
    </source>
</evidence>
<feature type="region of interest" description="Disordered" evidence="5">
    <location>
        <begin position="626"/>
        <end position="677"/>
    </location>
</feature>
<evidence type="ECO:0000256" key="3">
    <source>
        <dbReference type="ARBA" id="ARBA00023054"/>
    </source>
</evidence>
<proteinExistence type="predicted"/>
<evidence type="ECO:0000256" key="4">
    <source>
        <dbReference type="SAM" id="Coils"/>
    </source>
</evidence>
<reference evidence="8" key="1">
    <citation type="submission" date="2014-08" db="EMBL/GenBank/DDBJ databases">
        <authorList>
            <person name="Sharma Rahul"/>
            <person name="Thines Marco"/>
        </authorList>
    </citation>
    <scope>NUCLEOTIDE SEQUENCE</scope>
</reference>
<feature type="domain" description="Uso1/p115-like vesicle tethering protein C-terminal" evidence="7">
    <location>
        <begin position="865"/>
        <end position="977"/>
    </location>
</feature>
<feature type="domain" description="Vesicle tethering protein Uso1/P115-like head" evidence="6">
    <location>
        <begin position="506"/>
        <end position="846"/>
    </location>
</feature>
<dbReference type="InterPro" id="IPR006955">
    <property type="entry name" value="Uso1_p115_C"/>
</dbReference>
<dbReference type="GO" id="GO:0005783">
    <property type="term" value="C:endoplasmic reticulum"/>
    <property type="evidence" value="ECO:0007669"/>
    <property type="project" value="TreeGrafter"/>
</dbReference>
<dbReference type="PANTHER" id="PTHR10013:SF0">
    <property type="entry name" value="GENERAL VESICULAR TRANSPORT FACTOR P115"/>
    <property type="match status" value="1"/>
</dbReference>
<dbReference type="GO" id="GO:0006886">
    <property type="term" value="P:intracellular protein transport"/>
    <property type="evidence" value="ECO:0007669"/>
    <property type="project" value="InterPro"/>
</dbReference>
<evidence type="ECO:0000256" key="2">
    <source>
        <dbReference type="ARBA" id="ARBA00023034"/>
    </source>
</evidence>
<organism evidence="8">
    <name type="scientific">Phaffia rhodozyma</name>
    <name type="common">Yeast</name>
    <name type="synonym">Xanthophyllomyces dendrorhous</name>
    <dbReference type="NCBI Taxonomy" id="264483"/>
    <lineage>
        <taxon>Eukaryota</taxon>
        <taxon>Fungi</taxon>
        <taxon>Dikarya</taxon>
        <taxon>Basidiomycota</taxon>
        <taxon>Agaricomycotina</taxon>
        <taxon>Tremellomycetes</taxon>
        <taxon>Cystofilobasidiales</taxon>
        <taxon>Mrakiaceae</taxon>
        <taxon>Phaffia</taxon>
    </lineage>
</organism>
<dbReference type="GO" id="GO:0000139">
    <property type="term" value="C:Golgi membrane"/>
    <property type="evidence" value="ECO:0007669"/>
    <property type="project" value="InterPro"/>
</dbReference>
<dbReference type="InterPro" id="IPR016024">
    <property type="entry name" value="ARM-type_fold"/>
</dbReference>
<protein>
    <submittedName>
        <fullName evidence="8">Protein transporter</fullName>
    </submittedName>
</protein>
<dbReference type="GO" id="GO:0048211">
    <property type="term" value="P:Golgi vesicle docking"/>
    <property type="evidence" value="ECO:0007669"/>
    <property type="project" value="TreeGrafter"/>
</dbReference>
<dbReference type="Pfam" id="PF04869">
    <property type="entry name" value="Uso1_p115_head"/>
    <property type="match status" value="1"/>
</dbReference>
<dbReference type="GO" id="GO:0048280">
    <property type="term" value="P:vesicle fusion with Golgi apparatus"/>
    <property type="evidence" value="ECO:0007669"/>
    <property type="project" value="InterPro"/>
</dbReference>
<feature type="region of interest" description="Disordered" evidence="5">
    <location>
        <begin position="951"/>
        <end position="986"/>
    </location>
</feature>
<dbReference type="PANTHER" id="PTHR10013">
    <property type="entry name" value="GENERAL VESICULAR TRANSPORT FACTOR P115"/>
    <property type="match status" value="1"/>
</dbReference>
<feature type="compositionally biased region" description="Polar residues" evidence="5">
    <location>
        <begin position="480"/>
        <end position="491"/>
    </location>
</feature>
<evidence type="ECO:0000313" key="8">
    <source>
        <dbReference type="EMBL" id="CDZ98747.1"/>
    </source>
</evidence>